<feature type="non-terminal residue" evidence="1">
    <location>
        <position position="72"/>
    </location>
</feature>
<name>D9PI50_9ZZZZ</name>
<protein>
    <submittedName>
        <fullName evidence="1">Uncharacterized protein</fullName>
    </submittedName>
</protein>
<dbReference type="AlphaFoldDB" id="D9PI50"/>
<dbReference type="EMBL" id="ADZX01000407">
    <property type="protein sequence ID" value="EFK96763.1"/>
    <property type="molecule type" value="Genomic_DNA"/>
</dbReference>
<organism evidence="1">
    <name type="scientific">sediment metagenome</name>
    <dbReference type="NCBI Taxonomy" id="749907"/>
    <lineage>
        <taxon>unclassified sequences</taxon>
        <taxon>metagenomes</taxon>
        <taxon>ecological metagenomes</taxon>
    </lineage>
</organism>
<dbReference type="SUPFAM" id="SSF143011">
    <property type="entry name" value="RelE-like"/>
    <property type="match status" value="1"/>
</dbReference>
<comment type="caution">
    <text evidence="1">The sequence shown here is derived from an EMBL/GenBank/DDBJ whole genome shotgun (WGS) entry which is preliminary data.</text>
</comment>
<reference evidence="1" key="1">
    <citation type="submission" date="2010-07" db="EMBL/GenBank/DDBJ databases">
        <authorList>
            <consortium name="CONSOLIDER consortium CSD2007-00005"/>
            <person name="Guazzaroni M.-E."/>
            <person name="Richter M."/>
            <person name="Garcia-Salamanca A."/>
            <person name="Yarza P."/>
            <person name="Ferrer M."/>
        </authorList>
    </citation>
    <scope>NUCLEOTIDE SEQUENCE</scope>
</reference>
<sequence>MRHFASSRFWACYDSLPDHLQSLADKNFALLKADPQHPSLAFKRVNRFWSARVGLGHRALAVEDDGDLIWFW</sequence>
<accession>D9PI50</accession>
<evidence type="ECO:0000313" key="1">
    <source>
        <dbReference type="EMBL" id="EFK96763.1"/>
    </source>
</evidence>
<dbReference type="InterPro" id="IPR035093">
    <property type="entry name" value="RelE/ParE_toxin_dom_sf"/>
</dbReference>
<proteinExistence type="predicted"/>
<reference evidence="1" key="2">
    <citation type="journal article" date="2011" name="Microb. Ecol.">
        <title>Taxonomic and Functional Metagenomic Profiling of the Microbial Community in the Anoxic Sediment of a Sub-saline Shallow Lake (Laguna de Carrizo, Central Spain).</title>
        <authorList>
            <person name="Ferrer M."/>
            <person name="Guazzaroni M.E."/>
            <person name="Richter M."/>
            <person name="Garcia-Salamanca A."/>
            <person name="Yarza P."/>
            <person name="Suarez-Suarez A."/>
            <person name="Solano J."/>
            <person name="Alcaide M."/>
            <person name="van Dillewijn P."/>
            <person name="Molina-Henares M.A."/>
            <person name="Lopez-Cortes N."/>
            <person name="Al-Ramahi Y."/>
            <person name="Guerrero C."/>
            <person name="Acosta A."/>
            <person name="de Eugenio L.I."/>
            <person name="Martinez V."/>
            <person name="Marques S."/>
            <person name="Rojo F."/>
            <person name="Santero E."/>
            <person name="Genilloud O."/>
            <person name="Perez-Perez J."/>
            <person name="Rossello-Mora R."/>
            <person name="Ramos J.L."/>
        </authorList>
    </citation>
    <scope>NUCLEOTIDE SEQUENCE</scope>
</reference>
<gene>
    <name evidence="1" type="ORF">LDC_1204</name>
</gene>